<organism evidence="1">
    <name type="scientific">Lepeophtheirus salmonis</name>
    <name type="common">Salmon louse</name>
    <name type="synonym">Caligus salmonis</name>
    <dbReference type="NCBI Taxonomy" id="72036"/>
    <lineage>
        <taxon>Eukaryota</taxon>
        <taxon>Metazoa</taxon>
        <taxon>Ecdysozoa</taxon>
        <taxon>Arthropoda</taxon>
        <taxon>Crustacea</taxon>
        <taxon>Multicrustacea</taxon>
        <taxon>Hexanauplia</taxon>
        <taxon>Copepoda</taxon>
        <taxon>Siphonostomatoida</taxon>
        <taxon>Caligidae</taxon>
        <taxon>Lepeophtheirus</taxon>
    </lineage>
</organism>
<protein>
    <submittedName>
        <fullName evidence="1">Uncharacterized protein</fullName>
    </submittedName>
</protein>
<dbReference type="EMBL" id="HACA01020248">
    <property type="protein sequence ID" value="CDW37609.1"/>
    <property type="molecule type" value="Transcribed_RNA"/>
</dbReference>
<name>A0A0K2UH79_LEPSM</name>
<accession>A0A0K2UH79</accession>
<evidence type="ECO:0000313" key="1">
    <source>
        <dbReference type="EMBL" id="CDW37609.1"/>
    </source>
</evidence>
<proteinExistence type="predicted"/>
<dbReference type="AlphaFoldDB" id="A0A0K2UH79"/>
<reference evidence="1" key="1">
    <citation type="submission" date="2014-05" db="EMBL/GenBank/DDBJ databases">
        <authorList>
            <person name="Chronopoulou M."/>
        </authorList>
    </citation>
    <scope>NUCLEOTIDE SEQUENCE</scope>
    <source>
        <tissue evidence="1">Whole organism</tissue>
    </source>
</reference>
<sequence>MERNDCRRRINMNVQCI</sequence>